<dbReference type="EMBL" id="DS268655">
    <property type="protein sequence ID" value="EFO97118.1"/>
    <property type="molecule type" value="Genomic_DNA"/>
</dbReference>
<dbReference type="KEGG" id="crq:GCK72_016017"/>
<dbReference type="CTD" id="9799954"/>
<dbReference type="PANTHER" id="PTHR34151:SF1">
    <property type="entry name" value="CASP-LIKE PROTEIN-RELATED"/>
    <property type="match status" value="1"/>
</dbReference>
<accession>E3NGJ4</accession>
<proteinExistence type="predicted"/>
<protein>
    <submittedName>
        <fullName evidence="1">Uncharacterized protein</fullName>
    </submittedName>
</protein>
<reference evidence="1" key="1">
    <citation type="submission" date="2007-07" db="EMBL/GenBank/DDBJ databases">
        <title>PCAP assembly of the Caenorhabditis remanei genome.</title>
        <authorList>
            <consortium name="The Caenorhabditis remanei Sequencing Consortium"/>
            <person name="Wilson R.K."/>
        </authorList>
    </citation>
    <scope>NUCLEOTIDE SEQUENCE [LARGE SCALE GENOMIC DNA]</scope>
    <source>
        <strain evidence="1">PB4641</strain>
    </source>
</reference>
<dbReference type="HOGENOM" id="CLU_119689_0_0_1"/>
<dbReference type="InterPro" id="IPR009545">
    <property type="entry name" value="Claudin-like"/>
</dbReference>
<name>E3NGJ4_CAERE</name>
<sequence length="172" mass="19091">MTCLDNLQKKYPNLFLIILGISIGISAALDITGVFTNSWVCFDGLCGGIVPFDPSGPAWLTAASFMLFISVGVMVVVIALYFVLVIQVLNRGYHINFRKWFLLLFIISSLAVLLIFSSFAVIQVSLDNFNINYLLYSPQKLELGWSCALSYVAIVPLGLVLFCIHRVDLQCI</sequence>
<organism evidence="2">
    <name type="scientific">Caenorhabditis remanei</name>
    <name type="common">Caenorhabditis vulgaris</name>
    <dbReference type="NCBI Taxonomy" id="31234"/>
    <lineage>
        <taxon>Eukaryota</taxon>
        <taxon>Metazoa</taxon>
        <taxon>Ecdysozoa</taxon>
        <taxon>Nematoda</taxon>
        <taxon>Chromadorea</taxon>
        <taxon>Rhabditida</taxon>
        <taxon>Rhabditina</taxon>
        <taxon>Rhabditomorpha</taxon>
        <taxon>Rhabditoidea</taxon>
        <taxon>Rhabditidae</taxon>
        <taxon>Peloderinae</taxon>
        <taxon>Caenorhabditis</taxon>
    </lineage>
</organism>
<dbReference type="GeneID" id="9799954"/>
<dbReference type="PANTHER" id="PTHR34151">
    <property type="entry name" value="PROTEIN CBG24195"/>
    <property type="match status" value="1"/>
</dbReference>
<dbReference type="AlphaFoldDB" id="E3NGJ4"/>
<keyword evidence="2" id="KW-1185">Reference proteome</keyword>
<gene>
    <name evidence="1" type="ORF">CRE_30486</name>
</gene>
<dbReference type="Proteomes" id="UP000008281">
    <property type="component" value="Unassembled WGS sequence"/>
</dbReference>
<evidence type="ECO:0000313" key="2">
    <source>
        <dbReference type="Proteomes" id="UP000008281"/>
    </source>
</evidence>
<dbReference type="RefSeq" id="XP_003092480.2">
    <property type="nucleotide sequence ID" value="XM_003092432.2"/>
</dbReference>
<dbReference type="Pfam" id="PF06653">
    <property type="entry name" value="Claudin_3"/>
    <property type="match status" value="1"/>
</dbReference>
<evidence type="ECO:0000313" key="1">
    <source>
        <dbReference type="EMBL" id="EFO97118.1"/>
    </source>
</evidence>